<organism evidence="1 2">
    <name type="scientific">Steinernema glaseri</name>
    <dbReference type="NCBI Taxonomy" id="37863"/>
    <lineage>
        <taxon>Eukaryota</taxon>
        <taxon>Metazoa</taxon>
        <taxon>Ecdysozoa</taxon>
        <taxon>Nematoda</taxon>
        <taxon>Chromadorea</taxon>
        <taxon>Rhabditida</taxon>
        <taxon>Tylenchina</taxon>
        <taxon>Panagrolaimomorpha</taxon>
        <taxon>Strongyloidoidea</taxon>
        <taxon>Steinernematidae</taxon>
        <taxon>Steinernema</taxon>
    </lineage>
</organism>
<sequence length="420" mass="48564">MDHLFYDLVEEIVGYLPREDVDTIAYVAKRCQELKNWSAAAEDQLENRFLLDVAVVVDENAPKVYLCAKKTLPDGSKVYWDFTRWRYAWIKGIVINGASVRNSIVEADVDQVLRTVSLPIQPSDDLYALRVGRLSISLPFGQYSDCDNLGAPHRDYFVLSPESSALALRILQVVQKEFTIVDMNRAAFEDPSGICLDFITDYLAHGPNLETLFYYHGHQVGKRPEDRRIWPVIAPLFAQERGAGKELGGLLNLRLVNLPFKNEDIERIVESWWQSDGILEPKSVGWDRPRNTLLRDLKKKYSCVEHRDGAYIPHPTRESSMYVTKKYIRVMKYRPWHVPVDFKWIDSVIDEWMKGEGYLLWHGKTRFFFTFKSKDDWTALVEKYGPAVGTDGRLLSIPHPHHCHLEVSKEDGYFAIETMF</sequence>
<evidence type="ECO:0000313" key="2">
    <source>
        <dbReference type="WBParaSite" id="L893_g19889.t1"/>
    </source>
</evidence>
<dbReference type="AlphaFoldDB" id="A0A1I7YUL7"/>
<keyword evidence="1" id="KW-1185">Reference proteome</keyword>
<name>A0A1I7YUL7_9BILA</name>
<protein>
    <submittedName>
        <fullName evidence="2">F-box domain-containing protein</fullName>
    </submittedName>
</protein>
<dbReference type="WBParaSite" id="L893_g19889.t1">
    <property type="protein sequence ID" value="L893_g19889.t1"/>
    <property type="gene ID" value="L893_g19889"/>
</dbReference>
<reference evidence="2" key="1">
    <citation type="submission" date="2016-11" db="UniProtKB">
        <authorList>
            <consortium name="WormBaseParasite"/>
        </authorList>
    </citation>
    <scope>IDENTIFICATION</scope>
</reference>
<evidence type="ECO:0000313" key="1">
    <source>
        <dbReference type="Proteomes" id="UP000095287"/>
    </source>
</evidence>
<proteinExistence type="predicted"/>
<dbReference type="Proteomes" id="UP000095287">
    <property type="component" value="Unplaced"/>
</dbReference>
<accession>A0A1I7YUL7</accession>